<evidence type="ECO:0000256" key="2">
    <source>
        <dbReference type="SAM" id="Phobius"/>
    </source>
</evidence>
<name>A0A2H1I4V7_9MICO</name>
<evidence type="ECO:0000313" key="4">
    <source>
        <dbReference type="EMBL" id="SMX70126.1"/>
    </source>
</evidence>
<dbReference type="OrthoDB" id="153510at2"/>
<dbReference type="PANTHER" id="PTHR37461">
    <property type="entry name" value="ANTI-SIGMA-K FACTOR RSKA"/>
    <property type="match status" value="1"/>
</dbReference>
<keyword evidence="2" id="KW-1133">Transmembrane helix</keyword>
<dbReference type="GO" id="GO:0016989">
    <property type="term" value="F:sigma factor antagonist activity"/>
    <property type="evidence" value="ECO:0007669"/>
    <property type="project" value="TreeGrafter"/>
</dbReference>
<dbReference type="GO" id="GO:0005886">
    <property type="term" value="C:plasma membrane"/>
    <property type="evidence" value="ECO:0007669"/>
    <property type="project" value="InterPro"/>
</dbReference>
<keyword evidence="2" id="KW-0812">Transmembrane</keyword>
<dbReference type="Proteomes" id="UP000234433">
    <property type="component" value="Unassembled WGS sequence"/>
</dbReference>
<dbReference type="RefSeq" id="WP_101618858.1">
    <property type="nucleotide sequence ID" value="NZ_FXZD01000002.1"/>
</dbReference>
<dbReference type="EMBL" id="FXZD01000002">
    <property type="protein sequence ID" value="SMX70126.1"/>
    <property type="molecule type" value="Genomic_DNA"/>
</dbReference>
<proteinExistence type="predicted"/>
<dbReference type="Pfam" id="PF10099">
    <property type="entry name" value="RskA_C"/>
    <property type="match status" value="1"/>
</dbReference>
<dbReference type="InterPro" id="IPR051474">
    <property type="entry name" value="Anti-sigma-K/W_factor"/>
</dbReference>
<protein>
    <submittedName>
        <fullName evidence="4">Anti-sigma-K factor RskA</fullName>
    </submittedName>
</protein>
<dbReference type="GO" id="GO:0006417">
    <property type="term" value="P:regulation of translation"/>
    <property type="evidence" value="ECO:0007669"/>
    <property type="project" value="TreeGrafter"/>
</dbReference>
<reference evidence="4 5" key="1">
    <citation type="submission" date="2017-03" db="EMBL/GenBank/DDBJ databases">
        <authorList>
            <person name="Afonso C.L."/>
            <person name="Miller P.J."/>
            <person name="Scott M.A."/>
            <person name="Spackman E."/>
            <person name="Goraichik I."/>
            <person name="Dimitrov K.M."/>
            <person name="Suarez D.L."/>
            <person name="Swayne D.E."/>
        </authorList>
    </citation>
    <scope>NUCLEOTIDE SEQUENCE [LARGE SCALE GENOMIC DNA]</scope>
    <source>
        <strain evidence="4 5">CNRZ 918</strain>
    </source>
</reference>
<organism evidence="4 5">
    <name type="scientific">Brevibacterium antiquum CNRZ 918</name>
    <dbReference type="NCBI Taxonomy" id="1255637"/>
    <lineage>
        <taxon>Bacteria</taxon>
        <taxon>Bacillati</taxon>
        <taxon>Actinomycetota</taxon>
        <taxon>Actinomycetes</taxon>
        <taxon>Micrococcales</taxon>
        <taxon>Brevibacteriaceae</taxon>
        <taxon>Brevibacterium</taxon>
    </lineage>
</organism>
<feature type="region of interest" description="Disordered" evidence="1">
    <location>
        <begin position="252"/>
        <end position="271"/>
    </location>
</feature>
<evidence type="ECO:0000259" key="3">
    <source>
        <dbReference type="Pfam" id="PF10099"/>
    </source>
</evidence>
<feature type="domain" description="Anti-sigma K factor RskA C-terminal" evidence="3">
    <location>
        <begin position="129"/>
        <end position="266"/>
    </location>
</feature>
<keyword evidence="2" id="KW-0472">Membrane</keyword>
<sequence length="271" mass="28372">MNTDRDYLAAGLALGGLSDSELSEAQTLADTDADFRSEVAAYADTMALMAESDATAADMSAADAPQPVSAATRDAILGIPSMYAQEDTTPQPHADSVAHLHSRAHEESPPPPADLAEHRRKRRPWISMAAAAAAVVVAAGVGVNSWQKQNELEDDLAATQQQLDETSKLMQASDLRTDTAELPDGGSVTVVSSESEQLIHVSSTGVEAESGKSLQMWVIGDEGPESAGLMTEATANIDDRRFAAGNLFGITVEPEGGSEQPTSDPVVALDL</sequence>
<dbReference type="AlphaFoldDB" id="A0A2H1I4V7"/>
<evidence type="ECO:0000313" key="5">
    <source>
        <dbReference type="Proteomes" id="UP000234433"/>
    </source>
</evidence>
<feature type="transmembrane region" description="Helical" evidence="2">
    <location>
        <begin position="125"/>
        <end position="146"/>
    </location>
</feature>
<accession>A0A2H1I4V7</accession>
<dbReference type="InterPro" id="IPR018764">
    <property type="entry name" value="RskA_C"/>
</dbReference>
<dbReference type="PANTHER" id="PTHR37461:SF1">
    <property type="entry name" value="ANTI-SIGMA-K FACTOR RSKA"/>
    <property type="match status" value="1"/>
</dbReference>
<evidence type="ECO:0000256" key="1">
    <source>
        <dbReference type="SAM" id="MobiDB-lite"/>
    </source>
</evidence>
<gene>
    <name evidence="4" type="ORF">BANT918_00551</name>
</gene>
<feature type="region of interest" description="Disordered" evidence="1">
    <location>
        <begin position="86"/>
        <end position="120"/>
    </location>
</feature>